<sequence>MVRLLLAFVLTTGSEAWMHPAGVVYRPSLARTGEGCVVMSSQRWKDPILDESLPDPVYDDETPYLGRAPYGFSKTAERLNGRAAMVGFTVLYLQELIVGKGVLEQYGLPYDVGAQLQDGATGVPSLVGLALAVGLTAGGSFGAQVLGNAFKSK</sequence>
<gene>
    <name evidence="2" type="ORF">AB1Y20_003911</name>
</gene>
<keyword evidence="1" id="KW-0732">Signal</keyword>
<dbReference type="EMBL" id="JBGBPQ010000012">
    <property type="protein sequence ID" value="KAL1514826.1"/>
    <property type="molecule type" value="Genomic_DNA"/>
</dbReference>
<feature type="chain" id="PRO_5044286872" description="PSI subunit V" evidence="1">
    <location>
        <begin position="17"/>
        <end position="153"/>
    </location>
</feature>
<dbReference type="Gene3D" id="1.10.3460.10">
    <property type="entry name" value="Chlorophyll a/b binding protein domain"/>
    <property type="match status" value="1"/>
</dbReference>
<dbReference type="AlphaFoldDB" id="A0AB34J6J3"/>
<feature type="signal peptide" evidence="1">
    <location>
        <begin position="1"/>
        <end position="16"/>
    </location>
</feature>
<evidence type="ECO:0008006" key="4">
    <source>
        <dbReference type="Google" id="ProtNLM"/>
    </source>
</evidence>
<accession>A0AB34J6J3</accession>
<keyword evidence="3" id="KW-1185">Reference proteome</keyword>
<protein>
    <recommendedName>
        <fullName evidence="4">PSI subunit V</fullName>
    </recommendedName>
</protein>
<reference evidence="2 3" key="1">
    <citation type="journal article" date="2024" name="Science">
        <title>Giant polyketide synthase enzymes in the biosynthesis of giant marine polyether toxins.</title>
        <authorList>
            <person name="Fallon T.R."/>
            <person name="Shende V.V."/>
            <person name="Wierzbicki I.H."/>
            <person name="Pendleton A.L."/>
            <person name="Watervoot N.F."/>
            <person name="Auber R.P."/>
            <person name="Gonzalez D.J."/>
            <person name="Wisecaver J.H."/>
            <person name="Moore B.S."/>
        </authorList>
    </citation>
    <scope>NUCLEOTIDE SEQUENCE [LARGE SCALE GENOMIC DNA]</scope>
    <source>
        <strain evidence="2 3">12B1</strain>
    </source>
</reference>
<dbReference type="SUPFAM" id="SSF103511">
    <property type="entry name" value="Chlorophyll a-b binding protein"/>
    <property type="match status" value="1"/>
</dbReference>
<evidence type="ECO:0000313" key="3">
    <source>
        <dbReference type="Proteomes" id="UP001515480"/>
    </source>
</evidence>
<evidence type="ECO:0000256" key="1">
    <source>
        <dbReference type="SAM" id="SignalP"/>
    </source>
</evidence>
<proteinExistence type="predicted"/>
<dbReference type="Proteomes" id="UP001515480">
    <property type="component" value="Unassembled WGS sequence"/>
</dbReference>
<organism evidence="2 3">
    <name type="scientific">Prymnesium parvum</name>
    <name type="common">Toxic golden alga</name>
    <dbReference type="NCBI Taxonomy" id="97485"/>
    <lineage>
        <taxon>Eukaryota</taxon>
        <taxon>Haptista</taxon>
        <taxon>Haptophyta</taxon>
        <taxon>Prymnesiophyceae</taxon>
        <taxon>Prymnesiales</taxon>
        <taxon>Prymnesiaceae</taxon>
        <taxon>Prymnesium</taxon>
    </lineage>
</organism>
<name>A0AB34J6J3_PRYPA</name>
<evidence type="ECO:0000313" key="2">
    <source>
        <dbReference type="EMBL" id="KAL1514826.1"/>
    </source>
</evidence>
<comment type="caution">
    <text evidence="2">The sequence shown here is derived from an EMBL/GenBank/DDBJ whole genome shotgun (WGS) entry which is preliminary data.</text>
</comment>